<evidence type="ECO:0008006" key="3">
    <source>
        <dbReference type="Google" id="ProtNLM"/>
    </source>
</evidence>
<reference evidence="1 2" key="1">
    <citation type="journal article" date="2012" name="Int. J. Syst. Evol. Microbiol.">
        <title>Vibrio caribbeanicus sp. nov., isolated from the marine sponge Scleritoderma cyanea.</title>
        <authorList>
            <person name="Hoffmann M."/>
            <person name="Monday S.R."/>
            <person name="Allard M.W."/>
            <person name="Strain E.A."/>
            <person name="Whittaker P."/>
            <person name="Naum M."/>
            <person name="McCarthy P.J."/>
            <person name="Lopez J.V."/>
            <person name="Fischer M."/>
            <person name="Brown E.W."/>
        </authorList>
    </citation>
    <scope>NUCLEOTIDE SEQUENCE [LARGE SCALE GENOMIC DNA]</scope>
    <source>
        <strain evidence="1 2">LMG 20546</strain>
    </source>
</reference>
<dbReference type="Pfam" id="PF14255">
    <property type="entry name" value="Zn_ribbon_21"/>
    <property type="match status" value="1"/>
</dbReference>
<evidence type="ECO:0000313" key="2">
    <source>
        <dbReference type="Proteomes" id="UP000004371"/>
    </source>
</evidence>
<gene>
    <name evidence="1" type="ORF">VIBR0546_00485</name>
</gene>
<accession>E8LT03</accession>
<dbReference type="PIRSF" id="PIRSF037225">
    <property type="entry name" value="UCP037225"/>
    <property type="match status" value="1"/>
</dbReference>
<protein>
    <recommendedName>
        <fullName evidence="3">Molybdopterin-guanine dinucleotide biosynthesis protein A</fullName>
    </recommendedName>
</protein>
<sequence length="67" mass="7529">MHSYTEKRVACPHCGHTISITLDASNGSQEFYDDCPACCHAIHLNMTVNEQMDTIELLIDADDEQVF</sequence>
<proteinExistence type="predicted"/>
<keyword evidence="2" id="KW-1185">Reference proteome</keyword>
<dbReference type="InterPro" id="IPR025990">
    <property type="entry name" value="zinc_ribbon_bacterial"/>
</dbReference>
<organism evidence="1 2">
    <name type="scientific">Vibrio brasiliensis LMG 20546</name>
    <dbReference type="NCBI Taxonomy" id="945543"/>
    <lineage>
        <taxon>Bacteria</taxon>
        <taxon>Pseudomonadati</taxon>
        <taxon>Pseudomonadota</taxon>
        <taxon>Gammaproteobacteria</taxon>
        <taxon>Vibrionales</taxon>
        <taxon>Vibrionaceae</taxon>
        <taxon>Vibrio</taxon>
        <taxon>Vibrio oreintalis group</taxon>
    </lineage>
</organism>
<dbReference type="OrthoDB" id="9814566at2"/>
<dbReference type="InterPro" id="IPR017143">
    <property type="entry name" value="UCP037225"/>
</dbReference>
<name>E8LT03_9VIBR</name>
<dbReference type="Proteomes" id="UP000004371">
    <property type="component" value="Unassembled WGS sequence"/>
</dbReference>
<dbReference type="AlphaFoldDB" id="E8LT03"/>
<comment type="caution">
    <text evidence="1">The sequence shown here is derived from an EMBL/GenBank/DDBJ whole genome shotgun (WGS) entry which is preliminary data.</text>
</comment>
<dbReference type="EMBL" id="AEVS01000049">
    <property type="protein sequence ID" value="EGA66196.1"/>
    <property type="molecule type" value="Genomic_DNA"/>
</dbReference>
<dbReference type="RefSeq" id="WP_006878947.1">
    <property type="nucleotide sequence ID" value="NZ_AEVS01000049.1"/>
</dbReference>
<evidence type="ECO:0000313" key="1">
    <source>
        <dbReference type="EMBL" id="EGA66196.1"/>
    </source>
</evidence>
<dbReference type="STRING" id="945543.VIBR0546_00485"/>
<dbReference type="eggNOG" id="ENOG50331EB">
    <property type="taxonomic scope" value="Bacteria"/>
</dbReference>